<dbReference type="InterPro" id="IPR051130">
    <property type="entry name" value="Mito_struct-func_regulator"/>
</dbReference>
<evidence type="ECO:0000313" key="2">
    <source>
        <dbReference type="EMBL" id="KAH7365518.1"/>
    </source>
</evidence>
<evidence type="ECO:0000313" key="3">
    <source>
        <dbReference type="Proteomes" id="UP000825935"/>
    </source>
</evidence>
<accession>A0A8T2SS87</accession>
<dbReference type="OMA" id="WEATHER"/>
<dbReference type="GO" id="GO:0005794">
    <property type="term" value="C:Golgi apparatus"/>
    <property type="evidence" value="ECO:0007669"/>
    <property type="project" value="TreeGrafter"/>
</dbReference>
<proteinExistence type="predicted"/>
<comment type="caution">
    <text evidence="2">The sequence shown here is derived from an EMBL/GenBank/DDBJ whole genome shotgun (WGS) entry which is preliminary data.</text>
</comment>
<keyword evidence="3" id="KW-1185">Reference proteome</keyword>
<gene>
    <name evidence="2" type="ORF">KP509_18G032400</name>
</gene>
<dbReference type="AlphaFoldDB" id="A0A8T2SS87"/>
<dbReference type="EMBL" id="CM035423">
    <property type="protein sequence ID" value="KAH7365518.1"/>
    <property type="molecule type" value="Genomic_DNA"/>
</dbReference>
<dbReference type="Proteomes" id="UP000825935">
    <property type="component" value="Chromosome 18"/>
</dbReference>
<organism evidence="2 3">
    <name type="scientific">Ceratopteris richardii</name>
    <name type="common">Triangle waterfern</name>
    <dbReference type="NCBI Taxonomy" id="49495"/>
    <lineage>
        <taxon>Eukaryota</taxon>
        <taxon>Viridiplantae</taxon>
        <taxon>Streptophyta</taxon>
        <taxon>Embryophyta</taxon>
        <taxon>Tracheophyta</taxon>
        <taxon>Polypodiopsida</taxon>
        <taxon>Polypodiidae</taxon>
        <taxon>Polypodiales</taxon>
        <taxon>Pteridineae</taxon>
        <taxon>Pteridaceae</taxon>
        <taxon>Parkerioideae</taxon>
        <taxon>Ceratopteris</taxon>
    </lineage>
</organism>
<dbReference type="GO" id="GO:0005783">
    <property type="term" value="C:endoplasmic reticulum"/>
    <property type="evidence" value="ECO:0007669"/>
    <property type="project" value="TreeGrafter"/>
</dbReference>
<dbReference type="PANTHER" id="PTHR43173:SF3">
    <property type="entry name" value="ABC1 FAMILY PROTEIN"/>
    <property type="match status" value="1"/>
</dbReference>
<feature type="domain" description="ABC1 atypical kinase-like" evidence="1">
    <location>
        <begin position="89"/>
        <end position="333"/>
    </location>
</feature>
<evidence type="ECO:0000259" key="1">
    <source>
        <dbReference type="Pfam" id="PF03109"/>
    </source>
</evidence>
<name>A0A8T2SS87_CERRI</name>
<dbReference type="CDD" id="cd05121">
    <property type="entry name" value="ABC1_ADCK3-like"/>
    <property type="match status" value="1"/>
</dbReference>
<dbReference type="PANTHER" id="PTHR43173">
    <property type="entry name" value="ABC1 FAMILY PROTEIN"/>
    <property type="match status" value="1"/>
</dbReference>
<reference evidence="2" key="1">
    <citation type="submission" date="2021-08" db="EMBL/GenBank/DDBJ databases">
        <title>WGS assembly of Ceratopteris richardii.</title>
        <authorList>
            <person name="Marchant D.B."/>
            <person name="Chen G."/>
            <person name="Jenkins J."/>
            <person name="Shu S."/>
            <person name="Leebens-Mack J."/>
            <person name="Grimwood J."/>
            <person name="Schmutz J."/>
            <person name="Soltis P."/>
            <person name="Soltis D."/>
            <person name="Chen Z.-H."/>
        </authorList>
    </citation>
    <scope>NUCLEOTIDE SEQUENCE</scope>
    <source>
        <strain evidence="2">Whitten #5841</strain>
        <tissue evidence="2">Leaf</tissue>
    </source>
</reference>
<protein>
    <recommendedName>
        <fullName evidence="1">ABC1 atypical kinase-like domain-containing protein</fullName>
    </recommendedName>
</protein>
<dbReference type="Pfam" id="PF03109">
    <property type="entry name" value="ABC1"/>
    <property type="match status" value="1"/>
</dbReference>
<dbReference type="SUPFAM" id="SSF56112">
    <property type="entry name" value="Protein kinase-like (PK-like)"/>
    <property type="match status" value="1"/>
</dbReference>
<dbReference type="InterPro" id="IPR004147">
    <property type="entry name" value="ABC1_dom"/>
</dbReference>
<dbReference type="InterPro" id="IPR011009">
    <property type="entry name" value="Kinase-like_dom_sf"/>
</dbReference>
<dbReference type="OrthoDB" id="427480at2759"/>
<sequence>MGWGSNIRRQMKIFTLTMMIYMDYKTVQRKVKWMSEAKRDKLWEATHERNAKRLLKAIIELEGLWVKLGQYLSTRADVLPEAYISHLKQLQDSLPPRPLQEVHSTIEKELGKALGDLFKNFDNVPLATASISQVHRAQTVDGDDVVVKVQHKGIKNVILQDLRNAKLIVDWIAWAEPQFNFGPVINEWCAEVPKELDFNLEAANTQRVARNLNHNGKTAAGLLIDQVDVLIPEVIKSTEKVLLLQYMDGVRLSDVAALDELGVDKQLLVETITRSYAHQIYVDGFFNGDPHPGNFLVSKSPPHQPILLDFGLTKDLSTTMKQGLAKMLLAAAEVSIFLT</sequence>